<name>A0A0J8BVE3_BETVV</name>
<feature type="chain" id="PRO_5005294978" evidence="1">
    <location>
        <begin position="20"/>
        <end position="84"/>
    </location>
</feature>
<dbReference type="EMBL" id="KQ090153">
    <property type="protein sequence ID" value="KMT05565.1"/>
    <property type="molecule type" value="Genomic_DNA"/>
</dbReference>
<dbReference type="AlphaFoldDB" id="A0A0J8BVE3"/>
<keyword evidence="3" id="KW-1185">Reference proteome</keyword>
<sequence>MKPTFVVFFGLLISIGMIANNQVACTATSNSDPCKKPNPPPHCLSTLAVDPCKKPNPPPHCTGSYAKKPHHHRGCSKLIKCQKY</sequence>
<gene>
    <name evidence="2" type="ORF">BVRB_7g168110</name>
</gene>
<dbReference type="Gramene" id="KMT05565">
    <property type="protein sequence ID" value="KMT05565"/>
    <property type="gene ID" value="BVRB_7g168110"/>
</dbReference>
<dbReference type="Proteomes" id="UP000035740">
    <property type="component" value="Chromosome 7"/>
</dbReference>
<protein>
    <submittedName>
        <fullName evidence="2">Uncharacterized protein</fullName>
    </submittedName>
</protein>
<evidence type="ECO:0000313" key="2">
    <source>
        <dbReference type="EMBL" id="KMT05565.1"/>
    </source>
</evidence>
<evidence type="ECO:0000313" key="3">
    <source>
        <dbReference type="Proteomes" id="UP000035740"/>
    </source>
</evidence>
<evidence type="ECO:0000256" key="1">
    <source>
        <dbReference type="SAM" id="SignalP"/>
    </source>
</evidence>
<feature type="signal peptide" evidence="1">
    <location>
        <begin position="1"/>
        <end position="19"/>
    </location>
</feature>
<accession>A0A0J8BVE3</accession>
<reference evidence="2 3" key="1">
    <citation type="journal article" date="2014" name="Nature">
        <title>The genome of the recently domesticated crop plant sugar beet (Beta vulgaris).</title>
        <authorList>
            <person name="Dohm J.C."/>
            <person name="Minoche A.E."/>
            <person name="Holtgrawe D."/>
            <person name="Capella-Gutierrez S."/>
            <person name="Zakrzewski F."/>
            <person name="Tafer H."/>
            <person name="Rupp O."/>
            <person name="Sorensen T.R."/>
            <person name="Stracke R."/>
            <person name="Reinhardt R."/>
            <person name="Goesmann A."/>
            <person name="Kraft T."/>
            <person name="Schulz B."/>
            <person name="Stadler P.F."/>
            <person name="Schmidt T."/>
            <person name="Gabaldon T."/>
            <person name="Lehrach H."/>
            <person name="Weisshaar B."/>
            <person name="Himmelbauer H."/>
        </authorList>
    </citation>
    <scope>NUCLEOTIDE SEQUENCE [LARGE SCALE GENOMIC DNA]</scope>
    <source>
        <tissue evidence="2">Taproot</tissue>
    </source>
</reference>
<proteinExistence type="predicted"/>
<keyword evidence="1" id="KW-0732">Signal</keyword>
<organism evidence="2 3">
    <name type="scientific">Beta vulgaris subsp. vulgaris</name>
    <name type="common">Beet</name>
    <dbReference type="NCBI Taxonomy" id="3555"/>
    <lineage>
        <taxon>Eukaryota</taxon>
        <taxon>Viridiplantae</taxon>
        <taxon>Streptophyta</taxon>
        <taxon>Embryophyta</taxon>
        <taxon>Tracheophyta</taxon>
        <taxon>Spermatophyta</taxon>
        <taxon>Magnoliopsida</taxon>
        <taxon>eudicotyledons</taxon>
        <taxon>Gunneridae</taxon>
        <taxon>Pentapetalae</taxon>
        <taxon>Caryophyllales</taxon>
        <taxon>Chenopodiaceae</taxon>
        <taxon>Betoideae</taxon>
        <taxon>Beta</taxon>
    </lineage>
</organism>